<dbReference type="GO" id="GO:0071949">
    <property type="term" value="F:FAD binding"/>
    <property type="evidence" value="ECO:0007669"/>
    <property type="project" value="InterPro"/>
</dbReference>
<organism evidence="12 13">
    <name type="scientific">Fusarium avenaceum</name>
    <dbReference type="NCBI Taxonomy" id="40199"/>
    <lineage>
        <taxon>Eukaryota</taxon>
        <taxon>Fungi</taxon>
        <taxon>Dikarya</taxon>
        <taxon>Ascomycota</taxon>
        <taxon>Pezizomycotina</taxon>
        <taxon>Sordariomycetes</taxon>
        <taxon>Hypocreomycetidae</taxon>
        <taxon>Hypocreales</taxon>
        <taxon>Nectriaceae</taxon>
        <taxon>Fusarium</taxon>
        <taxon>Fusarium tricinctum species complex</taxon>
    </lineage>
</organism>
<protein>
    <recommendedName>
        <fullName evidence="11">FAD-binding domain-containing protein</fullName>
    </recommendedName>
</protein>
<keyword evidence="7" id="KW-1133">Transmembrane helix</keyword>
<dbReference type="InterPro" id="IPR002938">
    <property type="entry name" value="FAD-bd"/>
</dbReference>
<evidence type="ECO:0000256" key="1">
    <source>
        <dbReference type="ARBA" id="ARBA00001974"/>
    </source>
</evidence>
<evidence type="ECO:0000259" key="11">
    <source>
        <dbReference type="Pfam" id="PF01494"/>
    </source>
</evidence>
<keyword evidence="13" id="KW-1185">Reference proteome</keyword>
<dbReference type="AlphaFoldDB" id="A0A9P7GRJ3"/>
<keyword evidence="10" id="KW-0472">Membrane</keyword>
<keyword evidence="9" id="KW-0503">Monooxygenase</keyword>
<dbReference type="Proteomes" id="UP000782241">
    <property type="component" value="Unassembled WGS sequence"/>
</dbReference>
<dbReference type="PANTHER" id="PTHR47356:SF2">
    <property type="entry name" value="FAD-BINDING DOMAIN-CONTAINING PROTEIN-RELATED"/>
    <property type="match status" value="1"/>
</dbReference>
<dbReference type="Pfam" id="PF01494">
    <property type="entry name" value="FAD_binding_3"/>
    <property type="match status" value="1"/>
</dbReference>
<evidence type="ECO:0000313" key="13">
    <source>
        <dbReference type="Proteomes" id="UP000782241"/>
    </source>
</evidence>
<dbReference type="InterPro" id="IPR050562">
    <property type="entry name" value="FAD_mOase_fung"/>
</dbReference>
<evidence type="ECO:0000313" key="12">
    <source>
        <dbReference type="EMBL" id="KAG5654876.1"/>
    </source>
</evidence>
<evidence type="ECO:0000256" key="3">
    <source>
        <dbReference type="ARBA" id="ARBA00007992"/>
    </source>
</evidence>
<comment type="similarity">
    <text evidence="3">Belongs to the paxM FAD-dependent monooxygenase family.</text>
</comment>
<evidence type="ECO:0000256" key="6">
    <source>
        <dbReference type="ARBA" id="ARBA00022827"/>
    </source>
</evidence>
<sequence>MVEFKVLVVGAGLNGLLAGLVLQRAGIDFVILEMRNDTDLNWGSSVCLWPQSVRLLDQLGLLQEANELYLPVQKKCNLKRDGTVMSWSRMIENISVNHGHPWMLFERGTLIHLLKSHISTLSHHLFMDKRVELIRSKQDSVEVECVDGSSYTANMLIGADGANGAARSFVGNFADTSVDGDFTTTFYGIYGHGGFLSSDLECGVAYETHSDGFSTQLIVPSKERYFFLIYQRLNVPTQKTQRITVEMEKELVSKYGKAFLAPGVTLEQVWARKTWKYSASLEEGVARNWSRDRVLLLGDAAHKMTPNIGFGLNAGWQSVVVLANMLKPCLAEDPYLSTADLSKLLVEFHRTRRTQVRRDMQLSALATRLNIWDSLLWRFIDQYVLPYINGDDVLAKYFCSWTVRKSVTLNFLPEPNFKEGIIKWDKRTVSK</sequence>
<keyword evidence="6" id="KW-0274">FAD</keyword>
<dbReference type="GO" id="GO:0004497">
    <property type="term" value="F:monooxygenase activity"/>
    <property type="evidence" value="ECO:0007669"/>
    <property type="project" value="UniProtKB-KW"/>
</dbReference>
<proteinExistence type="inferred from homology"/>
<evidence type="ECO:0000256" key="5">
    <source>
        <dbReference type="ARBA" id="ARBA00022692"/>
    </source>
</evidence>
<keyword evidence="8" id="KW-0560">Oxidoreductase</keyword>
<accession>A0A9P7GRJ3</accession>
<evidence type="ECO:0000256" key="10">
    <source>
        <dbReference type="ARBA" id="ARBA00023136"/>
    </source>
</evidence>
<dbReference type="InterPro" id="IPR036188">
    <property type="entry name" value="FAD/NAD-bd_sf"/>
</dbReference>
<name>A0A9P7GRJ3_9HYPO</name>
<feature type="domain" description="FAD-binding" evidence="11">
    <location>
        <begin position="4"/>
        <end position="330"/>
    </location>
</feature>
<evidence type="ECO:0000256" key="9">
    <source>
        <dbReference type="ARBA" id="ARBA00023033"/>
    </source>
</evidence>
<gene>
    <name evidence="12" type="ORF">KAF25_007632</name>
</gene>
<dbReference type="Gene3D" id="3.50.50.60">
    <property type="entry name" value="FAD/NAD(P)-binding domain"/>
    <property type="match status" value="1"/>
</dbReference>
<dbReference type="PANTHER" id="PTHR47356">
    <property type="entry name" value="FAD-DEPENDENT MONOOXYGENASE ASQG-RELATED"/>
    <property type="match status" value="1"/>
</dbReference>
<reference evidence="12" key="1">
    <citation type="submission" date="2021-04" db="EMBL/GenBank/DDBJ databases">
        <title>Draft genome of Fusarium avenaceum strain F156N33, isolated from an atmospheric sample in Virginia.</title>
        <authorList>
            <person name="Yang S."/>
            <person name="Vinatzer B.A."/>
            <person name="Coleman J."/>
        </authorList>
    </citation>
    <scope>NUCLEOTIDE SEQUENCE</scope>
    <source>
        <strain evidence="12">F156N33</strain>
    </source>
</reference>
<dbReference type="SUPFAM" id="SSF51905">
    <property type="entry name" value="FAD/NAD(P)-binding domain"/>
    <property type="match status" value="1"/>
</dbReference>
<evidence type="ECO:0000256" key="2">
    <source>
        <dbReference type="ARBA" id="ARBA00004370"/>
    </source>
</evidence>
<comment type="caution">
    <text evidence="12">The sequence shown here is derived from an EMBL/GenBank/DDBJ whole genome shotgun (WGS) entry which is preliminary data.</text>
</comment>
<dbReference type="PRINTS" id="PR00420">
    <property type="entry name" value="RNGMNOXGNASE"/>
</dbReference>
<comment type="cofactor">
    <cofactor evidence="1">
        <name>FAD</name>
        <dbReference type="ChEBI" id="CHEBI:57692"/>
    </cofactor>
</comment>
<dbReference type="EMBL" id="JAGPUO010000044">
    <property type="protein sequence ID" value="KAG5654876.1"/>
    <property type="molecule type" value="Genomic_DNA"/>
</dbReference>
<keyword evidence="4" id="KW-0285">Flavoprotein</keyword>
<dbReference type="GO" id="GO:0016020">
    <property type="term" value="C:membrane"/>
    <property type="evidence" value="ECO:0007669"/>
    <property type="project" value="UniProtKB-SubCell"/>
</dbReference>
<evidence type="ECO:0000256" key="4">
    <source>
        <dbReference type="ARBA" id="ARBA00022630"/>
    </source>
</evidence>
<evidence type="ECO:0000256" key="7">
    <source>
        <dbReference type="ARBA" id="ARBA00022989"/>
    </source>
</evidence>
<comment type="subcellular location">
    <subcellularLocation>
        <location evidence="2">Membrane</location>
    </subcellularLocation>
</comment>
<keyword evidence="5" id="KW-0812">Transmembrane</keyword>
<evidence type="ECO:0000256" key="8">
    <source>
        <dbReference type="ARBA" id="ARBA00023002"/>
    </source>
</evidence>